<evidence type="ECO:0000256" key="1">
    <source>
        <dbReference type="ARBA" id="ARBA00022898"/>
    </source>
</evidence>
<dbReference type="InterPro" id="IPR015422">
    <property type="entry name" value="PyrdxlP-dep_Trfase_small"/>
</dbReference>
<dbReference type="InterPro" id="IPR015421">
    <property type="entry name" value="PyrdxlP-dep_Trfase_major"/>
</dbReference>
<dbReference type="PANTHER" id="PTHR43092">
    <property type="entry name" value="L-CYSTEINE DESULFHYDRASE"/>
    <property type="match status" value="1"/>
</dbReference>
<organism evidence="3 4">
    <name type="scientific">Scytalidium lignicola</name>
    <name type="common">Hyphomycete</name>
    <dbReference type="NCBI Taxonomy" id="5539"/>
    <lineage>
        <taxon>Eukaryota</taxon>
        <taxon>Fungi</taxon>
        <taxon>Dikarya</taxon>
        <taxon>Ascomycota</taxon>
        <taxon>Pezizomycotina</taxon>
        <taxon>Leotiomycetes</taxon>
        <taxon>Leotiomycetes incertae sedis</taxon>
        <taxon>Scytalidium</taxon>
    </lineage>
</organism>
<accession>A0A3E2HRG7</accession>
<comment type="caution">
    <text evidence="3">The sequence shown here is derived from an EMBL/GenBank/DDBJ whole genome shotgun (WGS) entry which is preliminary data.</text>
</comment>
<evidence type="ECO:0000313" key="3">
    <source>
        <dbReference type="EMBL" id="RFU35946.1"/>
    </source>
</evidence>
<dbReference type="OMA" id="TGNCHKW"/>
<feature type="domain" description="Aminotransferase class V" evidence="2">
    <location>
        <begin position="69"/>
        <end position="248"/>
    </location>
</feature>
<protein>
    <recommendedName>
        <fullName evidence="2">Aminotransferase class V domain-containing protein</fullName>
    </recommendedName>
</protein>
<dbReference type="AlphaFoldDB" id="A0A3E2HRG7"/>
<keyword evidence="4" id="KW-1185">Reference proteome</keyword>
<dbReference type="InterPro" id="IPR000192">
    <property type="entry name" value="Aminotrans_V_dom"/>
</dbReference>
<name>A0A3E2HRG7_SCYLI</name>
<feature type="non-terminal residue" evidence="3">
    <location>
        <position position="1"/>
    </location>
</feature>
<sequence length="440" mass="49817">MASNKSTPFATFGRHMRQEYWLFESSNINLNQGSFGAFPRPVRDALRQHQDLMEANPDAFLRYDLPRLLDISRAAIASYVNAPLNEVVLIPNATTGVNTVLRNLKYEPGDRILYFSTVYGACEKTIEHLVESYPEIDSVRVELRYPVSDDALIEQFRAAVEEERKEGRRVKVALFDTVTSLPGVRMPFEQLVEECRNYNILSLVDGAHGIGHLPLDLGRLNADFFVSNCHKWLYVPRGCAILYVPTRNQALIRSSFPTSHGFAPVLRPGKTPIANPLPPSGKPPFIEMFEFVGTMDYSPYFSIPAALKFRTEVCGGEKRIMEYCTTIVYDGAQRVANILGTEVLDNEQRTVTGQNCMVNIRLPLKLGEDIGDDHKGMVVAHISKELVTTYRTFIATVFHNGNWWARLCGQVYLEIEDFEYGGRCLLVVCDNIKKDTMWRT</sequence>
<dbReference type="InterPro" id="IPR015424">
    <property type="entry name" value="PyrdxlP-dep_Trfase"/>
</dbReference>
<dbReference type="SUPFAM" id="SSF53383">
    <property type="entry name" value="PLP-dependent transferases"/>
    <property type="match status" value="1"/>
</dbReference>
<reference evidence="3 4" key="1">
    <citation type="submission" date="2018-05" db="EMBL/GenBank/DDBJ databases">
        <title>Draft genome sequence of Scytalidium lignicola DSM 105466, a ubiquitous saprotrophic fungus.</title>
        <authorList>
            <person name="Buettner E."/>
            <person name="Gebauer A.M."/>
            <person name="Hofrichter M."/>
            <person name="Liers C."/>
            <person name="Kellner H."/>
        </authorList>
    </citation>
    <scope>NUCLEOTIDE SEQUENCE [LARGE SCALE GENOMIC DNA]</scope>
    <source>
        <strain evidence="3 4">DSM 105466</strain>
    </source>
</reference>
<dbReference type="Pfam" id="PF00266">
    <property type="entry name" value="Aminotran_5"/>
    <property type="match status" value="1"/>
</dbReference>
<gene>
    <name evidence="3" type="ORF">B7463_g410</name>
</gene>
<feature type="non-terminal residue" evidence="3">
    <location>
        <position position="440"/>
    </location>
</feature>
<dbReference type="Proteomes" id="UP000258309">
    <property type="component" value="Unassembled WGS sequence"/>
</dbReference>
<dbReference type="STRING" id="5539.A0A3E2HRG7"/>
<evidence type="ECO:0000313" key="4">
    <source>
        <dbReference type="Proteomes" id="UP000258309"/>
    </source>
</evidence>
<dbReference type="OrthoDB" id="5978656at2759"/>
<keyword evidence="1" id="KW-0663">Pyridoxal phosphate</keyword>
<dbReference type="EMBL" id="NCSJ02000003">
    <property type="protein sequence ID" value="RFU35946.1"/>
    <property type="molecule type" value="Genomic_DNA"/>
</dbReference>
<dbReference type="Gene3D" id="3.40.640.10">
    <property type="entry name" value="Type I PLP-dependent aspartate aminotransferase-like (Major domain)"/>
    <property type="match status" value="1"/>
</dbReference>
<dbReference type="Gene3D" id="3.90.1150.10">
    <property type="entry name" value="Aspartate Aminotransferase, domain 1"/>
    <property type="match status" value="1"/>
</dbReference>
<dbReference type="PANTHER" id="PTHR43092:SF2">
    <property type="entry name" value="HERCYNYLCYSTEINE SULFOXIDE LYASE"/>
    <property type="match status" value="1"/>
</dbReference>
<evidence type="ECO:0000259" key="2">
    <source>
        <dbReference type="Pfam" id="PF00266"/>
    </source>
</evidence>
<proteinExistence type="predicted"/>